<dbReference type="PROSITE" id="PS00141">
    <property type="entry name" value="ASP_PROTEASE"/>
    <property type="match status" value="1"/>
</dbReference>
<dbReference type="RefSeq" id="WP_235650527.1">
    <property type="nucleotide sequence ID" value="NZ_JAUZEA010000002.1"/>
</dbReference>
<name>A0AAP5F8L3_9GAMM</name>
<dbReference type="AlphaFoldDB" id="A0AAP5F8L3"/>
<gene>
    <name evidence="2" type="ORF">Q0031_05660</name>
</gene>
<protein>
    <submittedName>
        <fullName evidence="2">Retropepsin-like aspartic protease</fullName>
        <ecNumber evidence="2">3.4.23.-</ecNumber>
    </submittedName>
</protein>
<comment type="caution">
    <text evidence="2">The sequence shown here is derived from an EMBL/GenBank/DDBJ whole genome shotgun (WGS) entry which is preliminary data.</text>
</comment>
<proteinExistence type="predicted"/>
<dbReference type="InterPro" id="IPR001969">
    <property type="entry name" value="Aspartic_peptidase_AS"/>
</dbReference>
<dbReference type="EC" id="3.4.23.-" evidence="2"/>
<dbReference type="Proteomes" id="UP001240529">
    <property type="component" value="Unassembled WGS sequence"/>
</dbReference>
<keyword evidence="2" id="KW-0645">Protease</keyword>
<sequence>MKQFRHIKPFHRQLHPTRNEPGNRCCSSTERRSPRMCELPRTALQCAMLIMLVPFAAGAAVTEVPFELGKDHRIYVEGTINGSRPLRFLVDTGASAMAVARHIQQDAKLVIDDQSENTGSDGVTLLDYSTHNAVQIGGVQRPMGAVVIDYTGRPFDAVLGWTFFQGKVLEIDYDRSLLRVHDDVPDLAGYVRANVRWIDNIPAIQVTLGNGSSTFAPWLTLDTGSNGNIDLSYAFGSAHRLQEAFPERLGTSQFSGSAGRKIRAVDVRVPVASISTLQLKGPKASITVDDDGSTDDGTLGSEVLQQFNILLDARSGSIYLRPNRRFVATPAG</sequence>
<dbReference type="EMBL" id="JAVIAC010000002">
    <property type="protein sequence ID" value="MDQ7951265.1"/>
    <property type="molecule type" value="Genomic_DNA"/>
</dbReference>
<dbReference type="InterPro" id="IPR021109">
    <property type="entry name" value="Peptidase_aspartic_dom_sf"/>
</dbReference>
<accession>A0AAP5F8L3</accession>
<dbReference type="InterPro" id="IPR034122">
    <property type="entry name" value="Retropepsin-like_bacterial"/>
</dbReference>
<evidence type="ECO:0000313" key="3">
    <source>
        <dbReference type="Proteomes" id="UP001240529"/>
    </source>
</evidence>
<dbReference type="Gene3D" id="2.40.70.10">
    <property type="entry name" value="Acid Proteases"/>
    <property type="match status" value="2"/>
</dbReference>
<keyword evidence="2" id="KW-0378">Hydrolase</keyword>
<dbReference type="CDD" id="cd05483">
    <property type="entry name" value="retropepsin_like_bacteria"/>
    <property type="match status" value="1"/>
</dbReference>
<feature type="region of interest" description="Disordered" evidence="1">
    <location>
        <begin position="1"/>
        <end position="31"/>
    </location>
</feature>
<evidence type="ECO:0000313" key="2">
    <source>
        <dbReference type="EMBL" id="MDQ7951265.1"/>
    </source>
</evidence>
<dbReference type="SUPFAM" id="SSF50630">
    <property type="entry name" value="Acid proteases"/>
    <property type="match status" value="1"/>
</dbReference>
<dbReference type="Pfam" id="PF13650">
    <property type="entry name" value="Asp_protease_2"/>
    <property type="match status" value="1"/>
</dbReference>
<dbReference type="GO" id="GO:0006508">
    <property type="term" value="P:proteolysis"/>
    <property type="evidence" value="ECO:0007669"/>
    <property type="project" value="UniProtKB-KW"/>
</dbReference>
<evidence type="ECO:0000256" key="1">
    <source>
        <dbReference type="SAM" id="MobiDB-lite"/>
    </source>
</evidence>
<organism evidence="2 3">
    <name type="scientific">Stenotrophomonas geniculata</name>
    <dbReference type="NCBI Taxonomy" id="86188"/>
    <lineage>
        <taxon>Bacteria</taxon>
        <taxon>Pseudomonadati</taxon>
        <taxon>Pseudomonadota</taxon>
        <taxon>Gammaproteobacteria</taxon>
        <taxon>Lysobacterales</taxon>
        <taxon>Lysobacteraceae</taxon>
        <taxon>Stenotrophomonas</taxon>
    </lineage>
</organism>
<reference evidence="2" key="1">
    <citation type="submission" date="2023-07" db="EMBL/GenBank/DDBJ databases">
        <authorList>
            <person name="Shahid S."/>
            <person name="Akbar M.Y."/>
            <person name="Ajmal W."/>
            <person name="Ansari A."/>
            <person name="Ghazanfar S."/>
        </authorList>
    </citation>
    <scope>NUCLEOTIDE SEQUENCE</scope>
    <source>
        <strain evidence="2">NIGAB</strain>
    </source>
</reference>
<feature type="compositionally biased region" description="Basic residues" evidence="1">
    <location>
        <begin position="1"/>
        <end position="15"/>
    </location>
</feature>
<dbReference type="GO" id="GO:0004190">
    <property type="term" value="F:aspartic-type endopeptidase activity"/>
    <property type="evidence" value="ECO:0007669"/>
    <property type="project" value="InterPro"/>
</dbReference>